<feature type="transmembrane region" description="Helical" evidence="1">
    <location>
        <begin position="25"/>
        <end position="43"/>
    </location>
</feature>
<accession>A0A8S3YHV5</accession>
<organism evidence="2 3">
    <name type="scientific">Candidula unifasciata</name>
    <dbReference type="NCBI Taxonomy" id="100452"/>
    <lineage>
        <taxon>Eukaryota</taxon>
        <taxon>Metazoa</taxon>
        <taxon>Spiralia</taxon>
        <taxon>Lophotrochozoa</taxon>
        <taxon>Mollusca</taxon>
        <taxon>Gastropoda</taxon>
        <taxon>Heterobranchia</taxon>
        <taxon>Euthyneura</taxon>
        <taxon>Panpulmonata</taxon>
        <taxon>Eupulmonata</taxon>
        <taxon>Stylommatophora</taxon>
        <taxon>Helicina</taxon>
        <taxon>Helicoidea</taxon>
        <taxon>Geomitridae</taxon>
        <taxon>Candidula</taxon>
    </lineage>
</organism>
<protein>
    <submittedName>
        <fullName evidence="2">Uncharacterized protein</fullName>
    </submittedName>
</protein>
<dbReference type="EMBL" id="CAJHNH020000220">
    <property type="protein sequence ID" value="CAG5116174.1"/>
    <property type="molecule type" value="Genomic_DNA"/>
</dbReference>
<gene>
    <name evidence="2" type="ORF">CUNI_LOCUS1732</name>
</gene>
<dbReference type="Proteomes" id="UP000678393">
    <property type="component" value="Unassembled WGS sequence"/>
</dbReference>
<keyword evidence="1" id="KW-0472">Membrane</keyword>
<sequence length="78" mass="8704">MRSSFSVGHSFTPPPPPHPPTPTQFFFLFSTPLYAIIFFHVGAERVRGLGRGILNDRTVLCNTDVRTVPCTTDDRTVL</sequence>
<name>A0A8S3YHV5_9EUPU</name>
<comment type="caution">
    <text evidence="2">The sequence shown here is derived from an EMBL/GenBank/DDBJ whole genome shotgun (WGS) entry which is preliminary data.</text>
</comment>
<evidence type="ECO:0000256" key="1">
    <source>
        <dbReference type="SAM" id="Phobius"/>
    </source>
</evidence>
<keyword evidence="1" id="KW-1133">Transmembrane helix</keyword>
<dbReference type="AlphaFoldDB" id="A0A8S3YHV5"/>
<evidence type="ECO:0000313" key="2">
    <source>
        <dbReference type="EMBL" id="CAG5116174.1"/>
    </source>
</evidence>
<keyword evidence="3" id="KW-1185">Reference proteome</keyword>
<keyword evidence="1" id="KW-0812">Transmembrane</keyword>
<proteinExistence type="predicted"/>
<reference evidence="2" key="1">
    <citation type="submission" date="2021-04" db="EMBL/GenBank/DDBJ databases">
        <authorList>
            <consortium name="Molecular Ecology Group"/>
        </authorList>
    </citation>
    <scope>NUCLEOTIDE SEQUENCE</scope>
</reference>
<feature type="non-terminal residue" evidence="2">
    <location>
        <position position="78"/>
    </location>
</feature>
<evidence type="ECO:0000313" key="3">
    <source>
        <dbReference type="Proteomes" id="UP000678393"/>
    </source>
</evidence>